<feature type="domain" description="Amino acid transporter transmembrane" evidence="8">
    <location>
        <begin position="861"/>
        <end position="1252"/>
    </location>
</feature>
<feature type="transmembrane region" description="Helical" evidence="6">
    <location>
        <begin position="1161"/>
        <end position="1181"/>
    </location>
</feature>
<sequence length="1277" mass="138893">MTTHTQTATRAQFLVAHPEKSPAAVLEHRNIDFPTELVGKKVLLATESLGPVNGVSRTTQSLVDYLRSNGVHVATCAPYYKGQPLNAAEPKPERQPIVNKDWLRSIEAKSAALGSRAIGGAWTWHFDRDEAARQESQPLLPVQPKPPLFNRQRSEDARRKIGLARQSTSNPEFRLQGYPLPYNPDLTVAYPFRLGVVYDRTFKPDVVYLASPASVGFQFLVQLRQLDQPPPTLLNFQTDLAAYADILFASPINRYAVWLLCLVQGFLFRAAAVHTIFYPSAYVRKYMEDCGAPSEKMMQLGRGVDTHMFNPSRREDSYRKQIAPAGEIIFCCISRIAPEKGFEFLAQATQRLRDTGLNFKLLIVGGNKNPAVMNEVQGYFKNLQDCVVFTGMLRGVALARAYAAADVFLHCSITETFGLVVLESMASGVPVIARDEGGPSETVKHGKSGYLVAPNDMDAFVHYATELATDHDLRRNMAALAREQALNTTWDKINNQVALRLADALRTSEASTSSSTAMKLSSISDYYGNSANMCSVYLAVGLVWVFWFIAVIPMILCGLNVLRKRGVWGNGGYYGIAGVSLTASTPATGVLQARVPAPESDVGLTFSVMGFIIVSELESIFSTRHSLYDIIFFCRDSKVSCIQRVHAMVCAPSAANTSRARLHAGLSHRSLPNWQSVSDKHIKIYNRISPVVRGLGTKQSKKSIAAHRVKVTSTLGRVSCLIRVAQLQDSNTSSPKVTRVVRTYHYQLTKRVCDKLPGLFLARRRSGTCLDSEKQRAAQCTPSQIIGTHARRYMTSIATSLPTHYAYQSAMTSSPHSSLADEKKTTIGAFPAEAEVFAGKVEDINEENEVFKKNGEVSFRTVGWPRASVIFLKVIFATGVLSIPTAMVSLGAVGGSLNVIAWGAFNTYVAVVFGDFRNRHAKCHSVADMAEVVGGYWAKELVGAIFIIAYVLCAGSGILGVTVGLNALSHHAACTVWWTVLATGVVIACASARKMHQIGLLTMAGFSSIFIAVMIVVIGVTTRDRPAAAPQTGPYELGYYAVPTGVPFAAGVVASTTIFCSSAGSSAFLPVISEMKNPRDYRKAVYVCMSLVTAAYLSFSLVVYRWCGKWVASPSLGSAGQTVKMVAFGIGLIGLIVSGRILGPTGVNCEPINDQCTKTNFWATGTWLGCTIGLGAIAFILVEAIPIFNYLIALIGSVCLAPISIILPGWLWLYDHWGWIKGSAKQQLAFWFHAMFIPLGAFFAVAGTYGVIKMIVDAYASGLIGGIFQCADNSNSS</sequence>
<comment type="caution">
    <text evidence="9">The sequence shown here is derived from an EMBL/GenBank/DDBJ whole genome shotgun (WGS) entry which is preliminary data.</text>
</comment>
<keyword evidence="5 6" id="KW-0472">Membrane</keyword>
<dbReference type="SUPFAM" id="SSF53756">
    <property type="entry name" value="UDP-Glycosyltransferase/glycogen phosphorylase"/>
    <property type="match status" value="1"/>
</dbReference>
<proteinExistence type="predicted"/>
<dbReference type="PANTHER" id="PTHR45947:SF3">
    <property type="entry name" value="SULFOQUINOVOSYL TRANSFERASE SQD2"/>
    <property type="match status" value="1"/>
</dbReference>
<feature type="transmembrane region" description="Helical" evidence="6">
    <location>
        <begin position="998"/>
        <end position="1020"/>
    </location>
</feature>
<evidence type="ECO:0000256" key="6">
    <source>
        <dbReference type="SAM" id="Phobius"/>
    </source>
</evidence>
<dbReference type="PANTHER" id="PTHR45947">
    <property type="entry name" value="SULFOQUINOVOSYL TRANSFERASE SQD2"/>
    <property type="match status" value="1"/>
</dbReference>
<evidence type="ECO:0000256" key="5">
    <source>
        <dbReference type="ARBA" id="ARBA00023136"/>
    </source>
</evidence>
<evidence type="ECO:0000256" key="4">
    <source>
        <dbReference type="ARBA" id="ARBA00022989"/>
    </source>
</evidence>
<feature type="transmembrane region" description="Helical" evidence="6">
    <location>
        <begin position="1048"/>
        <end position="1072"/>
    </location>
</feature>
<name>A0A139IKP0_9PEZI</name>
<dbReference type="GO" id="GO:0016757">
    <property type="term" value="F:glycosyltransferase activity"/>
    <property type="evidence" value="ECO:0007669"/>
    <property type="project" value="UniProtKB-KW"/>
</dbReference>
<evidence type="ECO:0000256" key="1">
    <source>
        <dbReference type="ARBA" id="ARBA00004370"/>
    </source>
</evidence>
<keyword evidence="2" id="KW-0808">Transferase</keyword>
<dbReference type="InterPro" id="IPR050194">
    <property type="entry name" value="Glycosyltransferase_grp1"/>
</dbReference>
<dbReference type="EMBL" id="LFZO01000060">
    <property type="protein sequence ID" value="KXT15348.1"/>
    <property type="molecule type" value="Genomic_DNA"/>
</dbReference>
<feature type="transmembrane region" description="Helical" evidence="6">
    <location>
        <begin position="870"/>
        <end position="893"/>
    </location>
</feature>
<evidence type="ECO:0000259" key="8">
    <source>
        <dbReference type="Pfam" id="PF01490"/>
    </source>
</evidence>
<feature type="transmembrane region" description="Helical" evidence="6">
    <location>
        <begin position="937"/>
        <end position="962"/>
    </location>
</feature>
<feature type="domain" description="Glycosyl transferase family 1" evidence="7">
    <location>
        <begin position="318"/>
        <end position="483"/>
    </location>
</feature>
<evidence type="ECO:0000313" key="10">
    <source>
        <dbReference type="Proteomes" id="UP000073492"/>
    </source>
</evidence>
<keyword evidence="10" id="KW-1185">Reference proteome</keyword>
<dbReference type="Gene3D" id="3.40.50.2000">
    <property type="entry name" value="Glycogen Phosphorylase B"/>
    <property type="match status" value="2"/>
</dbReference>
<feature type="transmembrane region" description="Helical" evidence="6">
    <location>
        <begin position="1084"/>
        <end position="1106"/>
    </location>
</feature>
<feature type="transmembrane region" description="Helical" evidence="6">
    <location>
        <begin position="899"/>
        <end position="916"/>
    </location>
</feature>
<feature type="transmembrane region" description="Helical" evidence="6">
    <location>
        <begin position="1228"/>
        <end position="1252"/>
    </location>
</feature>
<dbReference type="AlphaFoldDB" id="A0A139IKP0"/>
<dbReference type="OrthoDB" id="512920at2759"/>
<organism evidence="9 10">
    <name type="scientific">Pseudocercospora musae</name>
    <dbReference type="NCBI Taxonomy" id="113226"/>
    <lineage>
        <taxon>Eukaryota</taxon>
        <taxon>Fungi</taxon>
        <taxon>Dikarya</taxon>
        <taxon>Ascomycota</taxon>
        <taxon>Pezizomycotina</taxon>
        <taxon>Dothideomycetes</taxon>
        <taxon>Dothideomycetidae</taxon>
        <taxon>Mycosphaerellales</taxon>
        <taxon>Mycosphaerellaceae</taxon>
        <taxon>Pseudocercospora</taxon>
    </lineage>
</organism>
<dbReference type="GO" id="GO:0016020">
    <property type="term" value="C:membrane"/>
    <property type="evidence" value="ECO:0007669"/>
    <property type="project" value="UniProtKB-SubCell"/>
</dbReference>
<protein>
    <recommendedName>
        <fullName evidence="11">Glycosyl transferase family 1 domain-containing protein</fullName>
    </recommendedName>
</protein>
<feature type="transmembrane region" description="Helical" evidence="6">
    <location>
        <begin position="1187"/>
        <end position="1207"/>
    </location>
</feature>
<feature type="transmembrane region" description="Helical" evidence="6">
    <location>
        <begin position="968"/>
        <end position="991"/>
    </location>
</feature>
<dbReference type="Pfam" id="PF01490">
    <property type="entry name" value="Aa_trans"/>
    <property type="match status" value="1"/>
</dbReference>
<dbReference type="Pfam" id="PF00534">
    <property type="entry name" value="Glycos_transf_1"/>
    <property type="match status" value="1"/>
</dbReference>
<evidence type="ECO:0000313" key="9">
    <source>
        <dbReference type="EMBL" id="KXT15348.1"/>
    </source>
</evidence>
<gene>
    <name evidence="9" type="ORF">AC579_10441</name>
</gene>
<dbReference type="InterPro" id="IPR013057">
    <property type="entry name" value="AA_transpt_TM"/>
</dbReference>
<keyword evidence="2" id="KW-0328">Glycosyltransferase</keyword>
<accession>A0A139IKP0</accession>
<keyword evidence="3 6" id="KW-0812">Transmembrane</keyword>
<feature type="transmembrane region" description="Helical" evidence="6">
    <location>
        <begin position="1126"/>
        <end position="1149"/>
    </location>
</feature>
<dbReference type="InterPro" id="IPR001296">
    <property type="entry name" value="Glyco_trans_1"/>
</dbReference>
<evidence type="ECO:0008006" key="11">
    <source>
        <dbReference type="Google" id="ProtNLM"/>
    </source>
</evidence>
<evidence type="ECO:0000256" key="3">
    <source>
        <dbReference type="ARBA" id="ARBA00022692"/>
    </source>
</evidence>
<comment type="subcellular location">
    <subcellularLocation>
        <location evidence="1">Membrane</location>
    </subcellularLocation>
</comment>
<evidence type="ECO:0000256" key="2">
    <source>
        <dbReference type="ARBA" id="ARBA00022676"/>
    </source>
</evidence>
<keyword evidence="4 6" id="KW-1133">Transmembrane helix</keyword>
<evidence type="ECO:0000259" key="7">
    <source>
        <dbReference type="Pfam" id="PF00534"/>
    </source>
</evidence>
<reference evidence="9 10" key="1">
    <citation type="submission" date="2015-07" db="EMBL/GenBank/DDBJ databases">
        <title>Comparative genomics of the Sigatoka disease complex on banana suggests a link between parallel evolutionary changes in Pseudocercospora fijiensis and Pseudocercospora eumusae and increased virulence on the banana host.</title>
        <authorList>
            <person name="Chang T.-C."/>
            <person name="Salvucci A."/>
            <person name="Crous P.W."/>
            <person name="Stergiopoulos I."/>
        </authorList>
    </citation>
    <scope>NUCLEOTIDE SEQUENCE [LARGE SCALE GENOMIC DNA]</scope>
    <source>
        <strain evidence="9 10">CBS 116634</strain>
    </source>
</reference>
<feature type="transmembrane region" description="Helical" evidence="6">
    <location>
        <begin position="536"/>
        <end position="562"/>
    </location>
</feature>
<dbReference type="STRING" id="113226.A0A139IKP0"/>
<dbReference type="Proteomes" id="UP000073492">
    <property type="component" value="Unassembled WGS sequence"/>
</dbReference>